<feature type="region of interest" description="Disordered" evidence="5">
    <location>
        <begin position="1"/>
        <end position="31"/>
    </location>
</feature>
<dbReference type="PANTHER" id="PTHR21008:SF1">
    <property type="entry name" value="25S RRNA (ADENINE(2142)-N(1))-METHYLTRANSFERASE"/>
    <property type="match status" value="1"/>
</dbReference>
<reference evidence="6" key="1">
    <citation type="submission" date="2019-10" db="EMBL/GenBank/DDBJ databases">
        <authorList>
            <consortium name="DOE Joint Genome Institute"/>
            <person name="Kuo A."/>
            <person name="Miyauchi S."/>
            <person name="Kiss E."/>
            <person name="Drula E."/>
            <person name="Kohler A."/>
            <person name="Sanchez-Garcia M."/>
            <person name="Andreopoulos B."/>
            <person name="Barry K.W."/>
            <person name="Bonito G."/>
            <person name="Buee M."/>
            <person name="Carver A."/>
            <person name="Chen C."/>
            <person name="Cichocki N."/>
            <person name="Clum A."/>
            <person name="Culley D."/>
            <person name="Crous P.W."/>
            <person name="Fauchery L."/>
            <person name="Girlanda M."/>
            <person name="Hayes R."/>
            <person name="Keri Z."/>
            <person name="LaButti K."/>
            <person name="Lipzen A."/>
            <person name="Lombard V."/>
            <person name="Magnuson J."/>
            <person name="Maillard F."/>
            <person name="Morin E."/>
            <person name="Murat C."/>
            <person name="Nolan M."/>
            <person name="Ohm R."/>
            <person name="Pangilinan J."/>
            <person name="Pereira M."/>
            <person name="Perotto S."/>
            <person name="Peter M."/>
            <person name="Riley R."/>
            <person name="Sitrit Y."/>
            <person name="Stielow B."/>
            <person name="Szollosi G."/>
            <person name="Zifcakova L."/>
            <person name="Stursova M."/>
            <person name="Spatafora J.W."/>
            <person name="Tedersoo L."/>
            <person name="Vaario L.-M."/>
            <person name="Yamada A."/>
            <person name="Yan M."/>
            <person name="Wang P."/>
            <person name="Xu J."/>
            <person name="Bruns T."/>
            <person name="Baldrian P."/>
            <person name="Vilgalys R."/>
            <person name="Henrissat B."/>
            <person name="Grigoriev I.V."/>
            <person name="Hibbett D."/>
            <person name="Nagy L.G."/>
            <person name="Martin F.M."/>
        </authorList>
    </citation>
    <scope>NUCLEOTIDE SEQUENCE</scope>
    <source>
        <strain evidence="6">BED1</strain>
    </source>
</reference>
<feature type="compositionally biased region" description="Polar residues" evidence="5">
    <location>
        <begin position="21"/>
        <end position="31"/>
    </location>
</feature>
<keyword evidence="7" id="KW-1185">Reference proteome</keyword>
<dbReference type="HAMAP" id="MF_03044">
    <property type="entry name" value="BMT2"/>
    <property type="match status" value="1"/>
</dbReference>
<dbReference type="Pfam" id="PF11968">
    <property type="entry name" value="Bmt2"/>
    <property type="match status" value="1"/>
</dbReference>
<feature type="binding site" evidence="4">
    <location>
        <position position="119"/>
    </location>
    <ligand>
        <name>S-adenosyl-L-methionine</name>
        <dbReference type="ChEBI" id="CHEBI:59789"/>
    </ligand>
</feature>
<dbReference type="EC" id="2.1.1.-" evidence="4"/>
<dbReference type="GO" id="GO:0005730">
    <property type="term" value="C:nucleolus"/>
    <property type="evidence" value="ECO:0007669"/>
    <property type="project" value="UniProtKB-SubCell"/>
</dbReference>
<accession>A0AAD4BJG2</accession>
<name>A0AAD4BJG2_BOLED</name>
<dbReference type="AlphaFoldDB" id="A0AAD4BJG2"/>
<sequence length="277" mass="31235">MRNARKKKTPVTLTERHHPSANGSSKPHTTRTLIRRFHVLLKRQRQLKNASSASNAKELQDVEQDIDQLGGLAAYQRMSSIGQGKDRGGGSERVLIKWLIGMGLSKRDDKGPLSLLEVGALKPDNYASCSSWITATPVDLRSAHPSIIEQDLLTMNVDEHTERWDVISLSLVVNFVPDPKDRGRMLILAHTFLRPSGLLFLALPSPCVENSRYMSFERLESLMSTIGFAATEKKWRQGGKMAYWLYRKTRGEGTLEKFEKKSVCRQGARNNFCILLN</sequence>
<evidence type="ECO:0000256" key="5">
    <source>
        <dbReference type="SAM" id="MobiDB-lite"/>
    </source>
</evidence>
<dbReference type="EMBL" id="WHUW01000046">
    <property type="protein sequence ID" value="KAF8431802.1"/>
    <property type="molecule type" value="Genomic_DNA"/>
</dbReference>
<gene>
    <name evidence="6" type="ORF">L210DRAFT_3415292</name>
</gene>
<dbReference type="InterPro" id="IPR021867">
    <property type="entry name" value="Bmt2/SAMTOR"/>
</dbReference>
<evidence type="ECO:0000256" key="2">
    <source>
        <dbReference type="ARBA" id="ARBA00022679"/>
    </source>
</evidence>
<dbReference type="Gene3D" id="3.40.50.150">
    <property type="entry name" value="Vaccinia Virus protein VP39"/>
    <property type="match status" value="1"/>
</dbReference>
<evidence type="ECO:0000313" key="6">
    <source>
        <dbReference type="EMBL" id="KAF8431802.1"/>
    </source>
</evidence>
<keyword evidence="4" id="KW-0539">Nucleus</keyword>
<dbReference type="InterPro" id="IPR029063">
    <property type="entry name" value="SAM-dependent_MTases_sf"/>
</dbReference>
<dbReference type="PANTHER" id="PTHR21008">
    <property type="entry name" value="S-ADENOSYLMETHIONINE SENSOR UPSTREAM OF MTORC1-RELATED"/>
    <property type="match status" value="1"/>
</dbReference>
<keyword evidence="3 4" id="KW-0949">S-adenosyl-L-methionine</keyword>
<evidence type="ECO:0000256" key="1">
    <source>
        <dbReference type="ARBA" id="ARBA00022603"/>
    </source>
</evidence>
<reference evidence="6" key="2">
    <citation type="journal article" date="2020" name="Nat. Commun.">
        <title>Large-scale genome sequencing of mycorrhizal fungi provides insights into the early evolution of symbiotic traits.</title>
        <authorList>
            <person name="Miyauchi S."/>
            <person name="Kiss E."/>
            <person name="Kuo A."/>
            <person name="Drula E."/>
            <person name="Kohler A."/>
            <person name="Sanchez-Garcia M."/>
            <person name="Morin E."/>
            <person name="Andreopoulos B."/>
            <person name="Barry K.W."/>
            <person name="Bonito G."/>
            <person name="Buee M."/>
            <person name="Carver A."/>
            <person name="Chen C."/>
            <person name="Cichocki N."/>
            <person name="Clum A."/>
            <person name="Culley D."/>
            <person name="Crous P.W."/>
            <person name="Fauchery L."/>
            <person name="Girlanda M."/>
            <person name="Hayes R.D."/>
            <person name="Keri Z."/>
            <person name="LaButti K."/>
            <person name="Lipzen A."/>
            <person name="Lombard V."/>
            <person name="Magnuson J."/>
            <person name="Maillard F."/>
            <person name="Murat C."/>
            <person name="Nolan M."/>
            <person name="Ohm R.A."/>
            <person name="Pangilinan J."/>
            <person name="Pereira M.F."/>
            <person name="Perotto S."/>
            <person name="Peter M."/>
            <person name="Pfister S."/>
            <person name="Riley R."/>
            <person name="Sitrit Y."/>
            <person name="Stielow J.B."/>
            <person name="Szollosi G."/>
            <person name="Zifcakova L."/>
            <person name="Stursova M."/>
            <person name="Spatafora J.W."/>
            <person name="Tedersoo L."/>
            <person name="Vaario L.M."/>
            <person name="Yamada A."/>
            <person name="Yan M."/>
            <person name="Wang P."/>
            <person name="Xu J."/>
            <person name="Bruns T."/>
            <person name="Baldrian P."/>
            <person name="Vilgalys R."/>
            <person name="Dunand C."/>
            <person name="Henrissat B."/>
            <person name="Grigoriev I.V."/>
            <person name="Hibbett D."/>
            <person name="Nagy L.G."/>
            <person name="Martin F.M."/>
        </authorList>
    </citation>
    <scope>NUCLEOTIDE SEQUENCE</scope>
    <source>
        <strain evidence="6">BED1</strain>
    </source>
</reference>
<evidence type="ECO:0000313" key="7">
    <source>
        <dbReference type="Proteomes" id="UP001194468"/>
    </source>
</evidence>
<evidence type="ECO:0000256" key="4">
    <source>
        <dbReference type="HAMAP-Rule" id="MF_03044"/>
    </source>
</evidence>
<comment type="subcellular location">
    <subcellularLocation>
        <location evidence="4">Nucleus</location>
        <location evidence="4">Nucleolus</location>
    </subcellularLocation>
</comment>
<dbReference type="GO" id="GO:0016433">
    <property type="term" value="F:rRNA (adenine) methyltransferase activity"/>
    <property type="evidence" value="ECO:0007669"/>
    <property type="project" value="UniProtKB-UniRule"/>
</dbReference>
<comment type="function">
    <text evidence="4">S-adenosyl-L-methionine-dependent methyltransferase that specifically methylates the N(1) position of an adenine present in helix 65 in 25S rRNA.</text>
</comment>
<keyword evidence="1 4" id="KW-0489">Methyltransferase</keyword>
<protein>
    <recommendedName>
        <fullName evidence="4">25S rRNA adenine-N(1) methyltransferase</fullName>
        <ecNumber evidence="4">2.1.1.-</ecNumber>
    </recommendedName>
</protein>
<proteinExistence type="inferred from homology"/>
<comment type="similarity">
    <text evidence="4">Belongs to the BMT2 family.</text>
</comment>
<evidence type="ECO:0000256" key="3">
    <source>
        <dbReference type="ARBA" id="ARBA00022691"/>
    </source>
</evidence>
<dbReference type="Proteomes" id="UP001194468">
    <property type="component" value="Unassembled WGS sequence"/>
</dbReference>
<feature type="binding site" evidence="4">
    <location>
        <position position="139"/>
    </location>
    <ligand>
        <name>S-adenosyl-L-methionine</name>
        <dbReference type="ChEBI" id="CHEBI:59789"/>
    </ligand>
</feature>
<comment type="caution">
    <text evidence="6">The sequence shown here is derived from an EMBL/GenBank/DDBJ whole genome shotgun (WGS) entry which is preliminary data.</text>
</comment>
<keyword evidence="2 4" id="KW-0808">Transferase</keyword>
<dbReference type="SUPFAM" id="SSF53335">
    <property type="entry name" value="S-adenosyl-L-methionine-dependent methyltransferases"/>
    <property type="match status" value="1"/>
</dbReference>
<organism evidence="6 7">
    <name type="scientific">Boletus edulis BED1</name>
    <dbReference type="NCBI Taxonomy" id="1328754"/>
    <lineage>
        <taxon>Eukaryota</taxon>
        <taxon>Fungi</taxon>
        <taxon>Dikarya</taxon>
        <taxon>Basidiomycota</taxon>
        <taxon>Agaricomycotina</taxon>
        <taxon>Agaricomycetes</taxon>
        <taxon>Agaricomycetidae</taxon>
        <taxon>Boletales</taxon>
        <taxon>Boletineae</taxon>
        <taxon>Boletaceae</taxon>
        <taxon>Boletoideae</taxon>
        <taxon>Boletus</taxon>
    </lineage>
</organism>